<dbReference type="SUPFAM" id="SSF57196">
    <property type="entry name" value="EGF/Laminin"/>
    <property type="match status" value="2"/>
</dbReference>
<keyword evidence="3 4" id="KW-1015">Disulfide bond</keyword>
<feature type="non-terminal residue" evidence="6">
    <location>
        <position position="1"/>
    </location>
</feature>
<feature type="disulfide bond" evidence="4">
    <location>
        <begin position="47"/>
        <end position="64"/>
    </location>
</feature>
<dbReference type="Pfam" id="PF14670">
    <property type="entry name" value="FXa_inhibition"/>
    <property type="match status" value="1"/>
</dbReference>
<keyword evidence="7" id="KW-1185">Reference proteome</keyword>
<proteinExistence type="predicted"/>
<evidence type="ECO:0000256" key="3">
    <source>
        <dbReference type="ARBA" id="ARBA00023157"/>
    </source>
</evidence>
<evidence type="ECO:0000259" key="5">
    <source>
        <dbReference type="PROSITE" id="PS50026"/>
    </source>
</evidence>
<keyword evidence="1 4" id="KW-0245">EGF-like domain</keyword>
<dbReference type="AlphaFoldDB" id="A0A8S4QAE0"/>
<dbReference type="InterPro" id="IPR001881">
    <property type="entry name" value="EGF-like_Ca-bd_dom"/>
</dbReference>
<dbReference type="SMART" id="SM00179">
    <property type="entry name" value="EGF_CA"/>
    <property type="match status" value="1"/>
</dbReference>
<keyword evidence="2" id="KW-0677">Repeat</keyword>
<evidence type="ECO:0000256" key="1">
    <source>
        <dbReference type="ARBA" id="ARBA00022536"/>
    </source>
</evidence>
<evidence type="ECO:0000313" key="6">
    <source>
        <dbReference type="EMBL" id="CAH1802771.1"/>
    </source>
</evidence>
<gene>
    <name evidence="6" type="ORF">OFUS_LOCUS26418</name>
</gene>
<dbReference type="Gene3D" id="2.10.25.10">
    <property type="entry name" value="Laminin"/>
    <property type="match status" value="2"/>
</dbReference>
<evidence type="ECO:0000256" key="4">
    <source>
        <dbReference type="PROSITE-ProRule" id="PRU00076"/>
    </source>
</evidence>
<feature type="non-terminal residue" evidence="6">
    <location>
        <position position="217"/>
    </location>
</feature>
<dbReference type="Pfam" id="PF00008">
    <property type="entry name" value="EGF"/>
    <property type="match status" value="1"/>
</dbReference>
<dbReference type="InterPro" id="IPR000742">
    <property type="entry name" value="EGF"/>
</dbReference>
<evidence type="ECO:0000313" key="7">
    <source>
        <dbReference type="Proteomes" id="UP000749559"/>
    </source>
</evidence>
<dbReference type="PROSITE" id="PS50026">
    <property type="entry name" value="EGF_3"/>
    <property type="match status" value="1"/>
</dbReference>
<protein>
    <recommendedName>
        <fullName evidence="5">EGF-like domain-containing protein</fullName>
    </recommendedName>
</protein>
<dbReference type="SMART" id="SM00181">
    <property type="entry name" value="EGF"/>
    <property type="match status" value="2"/>
</dbReference>
<dbReference type="CDD" id="cd00054">
    <property type="entry name" value="EGF_CA"/>
    <property type="match status" value="1"/>
</dbReference>
<organism evidence="6 7">
    <name type="scientific">Owenia fusiformis</name>
    <name type="common">Polychaete worm</name>
    <dbReference type="NCBI Taxonomy" id="6347"/>
    <lineage>
        <taxon>Eukaryota</taxon>
        <taxon>Metazoa</taxon>
        <taxon>Spiralia</taxon>
        <taxon>Lophotrochozoa</taxon>
        <taxon>Annelida</taxon>
        <taxon>Polychaeta</taxon>
        <taxon>Sedentaria</taxon>
        <taxon>Canalipalpata</taxon>
        <taxon>Sabellida</taxon>
        <taxon>Oweniida</taxon>
        <taxon>Oweniidae</taxon>
        <taxon>Owenia</taxon>
    </lineage>
</organism>
<sequence>NGGCTHTCTDTYGSFACSCPDGFLLSPDKLTCINESTIVDACDPSPCKHGGKCSLVRNFHGFVCACEDTGFGGILCERGILTAYVIDDSFNSGQKSGSIQVQAKPDTSLTVTPTAPGLSFLPPSLQLTNDVTSGVFDVKSISSGVKAIKFILSGIDADIFDFVDDLQVFVKDVFARLKLARKILPGGCFPLALTTCPAVFNAEIGLSSTAEWYQLNS</sequence>
<evidence type="ECO:0000256" key="2">
    <source>
        <dbReference type="ARBA" id="ARBA00022737"/>
    </source>
</evidence>
<reference evidence="6" key="1">
    <citation type="submission" date="2022-03" db="EMBL/GenBank/DDBJ databases">
        <authorList>
            <person name="Martin C."/>
        </authorList>
    </citation>
    <scope>NUCLEOTIDE SEQUENCE</scope>
</reference>
<comment type="caution">
    <text evidence="4">Lacks conserved residue(s) required for the propagation of feature annotation.</text>
</comment>
<name>A0A8S4QAE0_OWEFU</name>
<dbReference type="FunFam" id="2.10.25.10:FF:000240">
    <property type="entry name" value="Vitamin K-dependent protein S"/>
    <property type="match status" value="1"/>
</dbReference>
<dbReference type="OrthoDB" id="6286622at2759"/>
<dbReference type="GO" id="GO:0005509">
    <property type="term" value="F:calcium ion binding"/>
    <property type="evidence" value="ECO:0007669"/>
    <property type="project" value="InterPro"/>
</dbReference>
<accession>A0A8S4QAE0</accession>
<comment type="caution">
    <text evidence="6">The sequence shown here is derived from an EMBL/GenBank/DDBJ whole genome shotgun (WGS) entry which is preliminary data.</text>
</comment>
<dbReference type="Proteomes" id="UP000749559">
    <property type="component" value="Unassembled WGS sequence"/>
</dbReference>
<dbReference type="EMBL" id="CAIIXF020000077">
    <property type="protein sequence ID" value="CAH1802771.1"/>
    <property type="molecule type" value="Genomic_DNA"/>
</dbReference>
<feature type="domain" description="EGF-like" evidence="5">
    <location>
        <begin position="38"/>
        <end position="77"/>
    </location>
</feature>